<dbReference type="HAMAP" id="MF_00318">
    <property type="entry name" value="Enolase"/>
    <property type="match status" value="1"/>
</dbReference>
<dbReference type="EMBL" id="CAFBSG010000009">
    <property type="protein sequence ID" value="CAB5240229.1"/>
    <property type="molecule type" value="Genomic_DNA"/>
</dbReference>
<dbReference type="GO" id="GO:0000015">
    <property type="term" value="C:phosphopyruvate hydratase complex"/>
    <property type="evidence" value="ECO:0007669"/>
    <property type="project" value="InterPro"/>
</dbReference>
<dbReference type="PRINTS" id="PR00148">
    <property type="entry name" value="ENOLASE"/>
</dbReference>
<dbReference type="UniPathway" id="UPA00109">
    <property type="reaction ID" value="UER00187"/>
</dbReference>
<gene>
    <name evidence="13" type="ORF">UFOPK3554_00724</name>
</gene>
<dbReference type="SFLD" id="SFLDG00178">
    <property type="entry name" value="enolase"/>
    <property type="match status" value="1"/>
</dbReference>
<dbReference type="CDD" id="cd03313">
    <property type="entry name" value="enolase"/>
    <property type="match status" value="1"/>
</dbReference>
<dbReference type="EC" id="4.2.1.11" evidence="4"/>
<evidence type="ECO:0000256" key="4">
    <source>
        <dbReference type="ARBA" id="ARBA00012058"/>
    </source>
</evidence>
<keyword evidence="8" id="KW-0460">Magnesium</keyword>
<dbReference type="PANTHER" id="PTHR11902:SF1">
    <property type="entry name" value="ENOLASE"/>
    <property type="match status" value="1"/>
</dbReference>
<dbReference type="InterPro" id="IPR029017">
    <property type="entry name" value="Enolase-like_N"/>
</dbReference>
<comment type="similarity">
    <text evidence="3">Belongs to the enolase family.</text>
</comment>
<dbReference type="GO" id="GO:0006096">
    <property type="term" value="P:glycolytic process"/>
    <property type="evidence" value="ECO:0007669"/>
    <property type="project" value="UniProtKB-UniPathway"/>
</dbReference>
<keyword evidence="10" id="KW-0456">Lyase</keyword>
<dbReference type="InterPro" id="IPR020811">
    <property type="entry name" value="Enolase_N"/>
</dbReference>
<dbReference type="SMART" id="SM01193">
    <property type="entry name" value="Enolase_N"/>
    <property type="match status" value="1"/>
</dbReference>
<dbReference type="SFLD" id="SFLDF00002">
    <property type="entry name" value="enolase"/>
    <property type="match status" value="1"/>
</dbReference>
<evidence type="ECO:0000256" key="5">
    <source>
        <dbReference type="ARBA" id="ARBA00022490"/>
    </source>
</evidence>
<evidence type="ECO:0000256" key="3">
    <source>
        <dbReference type="ARBA" id="ARBA00009604"/>
    </source>
</evidence>
<dbReference type="GO" id="GO:0004634">
    <property type="term" value="F:phosphopyruvate hydratase activity"/>
    <property type="evidence" value="ECO:0007669"/>
    <property type="project" value="UniProtKB-EC"/>
</dbReference>
<reference evidence="13" key="1">
    <citation type="submission" date="2020-05" db="EMBL/GenBank/DDBJ databases">
        <authorList>
            <person name="Chiriac C."/>
            <person name="Salcher M."/>
            <person name="Ghai R."/>
            <person name="Kavagutti S V."/>
        </authorList>
    </citation>
    <scope>NUCLEOTIDE SEQUENCE</scope>
</reference>
<dbReference type="SMART" id="SM01192">
    <property type="entry name" value="Enolase_C"/>
    <property type="match status" value="1"/>
</dbReference>
<dbReference type="SUPFAM" id="SSF51604">
    <property type="entry name" value="Enolase C-terminal domain-like"/>
    <property type="match status" value="1"/>
</dbReference>
<evidence type="ECO:0000256" key="10">
    <source>
        <dbReference type="ARBA" id="ARBA00023239"/>
    </source>
</evidence>
<evidence type="ECO:0000256" key="8">
    <source>
        <dbReference type="ARBA" id="ARBA00022842"/>
    </source>
</evidence>
<evidence type="ECO:0000256" key="1">
    <source>
        <dbReference type="ARBA" id="ARBA00001946"/>
    </source>
</evidence>
<dbReference type="FunFam" id="3.30.390.10:FF:000001">
    <property type="entry name" value="Enolase"/>
    <property type="match status" value="1"/>
</dbReference>
<evidence type="ECO:0000256" key="6">
    <source>
        <dbReference type="ARBA" id="ARBA00022525"/>
    </source>
</evidence>
<keyword evidence="9" id="KW-0324">Glycolysis</keyword>
<keyword evidence="7" id="KW-0479">Metal-binding</keyword>
<evidence type="ECO:0000256" key="2">
    <source>
        <dbReference type="ARBA" id="ARBA00005031"/>
    </source>
</evidence>
<feature type="domain" description="Enolase N-terminal" evidence="12">
    <location>
        <begin position="4"/>
        <end position="133"/>
    </location>
</feature>
<evidence type="ECO:0000256" key="9">
    <source>
        <dbReference type="ARBA" id="ARBA00023152"/>
    </source>
</evidence>
<dbReference type="PIRSF" id="PIRSF001400">
    <property type="entry name" value="Enolase"/>
    <property type="match status" value="1"/>
</dbReference>
<comment type="pathway">
    <text evidence="2">Carbohydrate degradation; glycolysis; pyruvate from D-glyceraldehyde 3-phosphate: step 4/5.</text>
</comment>
<organism evidence="13">
    <name type="scientific">freshwater metagenome</name>
    <dbReference type="NCBI Taxonomy" id="449393"/>
    <lineage>
        <taxon>unclassified sequences</taxon>
        <taxon>metagenomes</taxon>
        <taxon>ecological metagenomes</taxon>
    </lineage>
</organism>
<keyword evidence="5" id="KW-0963">Cytoplasm</keyword>
<proteinExistence type="inferred from homology"/>
<keyword evidence="6" id="KW-0964">Secreted</keyword>
<dbReference type="SFLD" id="SFLDS00001">
    <property type="entry name" value="Enolase"/>
    <property type="match status" value="1"/>
</dbReference>
<feature type="domain" description="Enolase C-terminal TIM barrel" evidence="11">
    <location>
        <begin position="138"/>
        <end position="422"/>
    </location>
</feature>
<name>A0A6J7XSB7_9ZZZZ</name>
<dbReference type="Gene3D" id="3.30.390.10">
    <property type="entry name" value="Enolase-like, N-terminal domain"/>
    <property type="match status" value="1"/>
</dbReference>
<evidence type="ECO:0000313" key="13">
    <source>
        <dbReference type="EMBL" id="CAB5240229.1"/>
    </source>
</evidence>
<dbReference type="NCBIfam" id="TIGR01060">
    <property type="entry name" value="eno"/>
    <property type="match status" value="1"/>
</dbReference>
<dbReference type="AlphaFoldDB" id="A0A6J7XSB7"/>
<dbReference type="PROSITE" id="PS00164">
    <property type="entry name" value="ENOLASE"/>
    <property type="match status" value="1"/>
</dbReference>
<accession>A0A6J7XSB7</accession>
<dbReference type="InterPro" id="IPR036849">
    <property type="entry name" value="Enolase-like_C_sf"/>
</dbReference>
<evidence type="ECO:0000259" key="11">
    <source>
        <dbReference type="SMART" id="SM01192"/>
    </source>
</evidence>
<dbReference type="Pfam" id="PF03952">
    <property type="entry name" value="Enolase_N"/>
    <property type="match status" value="1"/>
</dbReference>
<protein>
    <recommendedName>
        <fullName evidence="4">phosphopyruvate hydratase</fullName>
        <ecNumber evidence="4">4.2.1.11</ecNumber>
    </recommendedName>
</protein>
<dbReference type="InterPro" id="IPR020810">
    <property type="entry name" value="Enolase_C"/>
</dbReference>
<evidence type="ECO:0000256" key="7">
    <source>
        <dbReference type="ARBA" id="ARBA00022723"/>
    </source>
</evidence>
<dbReference type="Gene3D" id="3.20.20.120">
    <property type="entry name" value="Enolase-like C-terminal domain"/>
    <property type="match status" value="1"/>
</dbReference>
<dbReference type="FunFam" id="3.20.20.120:FF:000001">
    <property type="entry name" value="Enolase"/>
    <property type="match status" value="1"/>
</dbReference>
<comment type="cofactor">
    <cofactor evidence="1">
        <name>Mg(2+)</name>
        <dbReference type="ChEBI" id="CHEBI:18420"/>
    </cofactor>
</comment>
<evidence type="ECO:0000259" key="12">
    <source>
        <dbReference type="SMART" id="SM01193"/>
    </source>
</evidence>
<dbReference type="InterPro" id="IPR000941">
    <property type="entry name" value="Enolase"/>
</dbReference>
<dbReference type="PANTHER" id="PTHR11902">
    <property type="entry name" value="ENOLASE"/>
    <property type="match status" value="1"/>
</dbReference>
<dbReference type="Pfam" id="PF00113">
    <property type="entry name" value="Enolase_C"/>
    <property type="match status" value="1"/>
</dbReference>
<dbReference type="InterPro" id="IPR020809">
    <property type="entry name" value="Enolase_CS"/>
</dbReference>
<dbReference type="SUPFAM" id="SSF54826">
    <property type="entry name" value="Enolase N-terminal domain-like"/>
    <property type="match status" value="1"/>
</dbReference>
<sequence>MAIIEAIGAREILDSRGNPTVEVEIELEDGTQARAAVPSGASTGAFEASELRDGGSRYLGKGVEKAVAFVNNEIAEAIIGFDAQDQRIIDAEMIALDGTPNKSKLGANSILGVSLAVAKASAESADLSLFRYLGGPNAHILPVPMMNILNGGAHADTNVDIQEFMIAPIGAPTFRESLRWGAEIYHALKSVLKKRGLATSVGDEGGFAPNLESNRAALDLIIEAISMTGLKPGQDIGLAMDVAATEFHENGKYKFEGALKTSDEMISYYKELLDSYPLVSIEDPLNEEDWDGWQSMTSSLGSRVQIVGDDLFVTNPIRLKRGIDSSTANSLLVKVNQIGTLTETLDAVEMAHRAHYTSMLSHRSGETEDTTIADLAVATNCGQIKTGAPARTERVAKYNQLLRIEEELADGAIYAGRSAFPRFKG</sequence>
<dbReference type="GO" id="GO:0000287">
    <property type="term" value="F:magnesium ion binding"/>
    <property type="evidence" value="ECO:0007669"/>
    <property type="project" value="InterPro"/>
</dbReference>